<accession>A0A0D2BXL5</accession>
<dbReference type="STRING" id="569365.A0A0D2BXL5"/>
<dbReference type="SUPFAM" id="SSF54593">
    <property type="entry name" value="Glyoxalase/Bleomycin resistance protein/Dihydroxybiphenyl dioxygenase"/>
    <property type="match status" value="1"/>
</dbReference>
<sequence length="129" mass="14022">MSVDREENPADIIFDIYPKELRKAKIAVMTAGNGVGVEFFEFIDPKMTQAAAFDITRGGVFHVAVTDPHPEELCSKIIAAGGKKIGKPVSPFPLSVDGFKDGALYLQDPWGNTIEIVSCNLELLLANRS</sequence>
<dbReference type="Gene3D" id="3.10.180.10">
    <property type="entry name" value="2,3-Dihydroxybiphenyl 1,2-Dioxygenase, domain 1"/>
    <property type="match status" value="1"/>
</dbReference>
<proteinExistence type="predicted"/>
<evidence type="ECO:0008006" key="3">
    <source>
        <dbReference type="Google" id="ProtNLM"/>
    </source>
</evidence>
<evidence type="ECO:0000313" key="2">
    <source>
        <dbReference type="Proteomes" id="UP000054466"/>
    </source>
</evidence>
<dbReference type="HOGENOM" id="CLU_046006_7_0_1"/>
<dbReference type="InterPro" id="IPR029068">
    <property type="entry name" value="Glyas_Bleomycin-R_OHBP_Dase"/>
</dbReference>
<dbReference type="GeneID" id="27350481"/>
<dbReference type="OrthoDB" id="16820at2759"/>
<dbReference type="EMBL" id="KN847046">
    <property type="protein sequence ID" value="KIW23055.1"/>
    <property type="molecule type" value="Genomic_DNA"/>
</dbReference>
<evidence type="ECO:0000313" key="1">
    <source>
        <dbReference type="EMBL" id="KIW23055.1"/>
    </source>
</evidence>
<organism evidence="1 2">
    <name type="scientific">Cladophialophora immunda</name>
    <dbReference type="NCBI Taxonomy" id="569365"/>
    <lineage>
        <taxon>Eukaryota</taxon>
        <taxon>Fungi</taxon>
        <taxon>Dikarya</taxon>
        <taxon>Ascomycota</taxon>
        <taxon>Pezizomycotina</taxon>
        <taxon>Eurotiomycetes</taxon>
        <taxon>Chaetothyriomycetidae</taxon>
        <taxon>Chaetothyriales</taxon>
        <taxon>Herpotrichiellaceae</taxon>
        <taxon>Cladophialophora</taxon>
    </lineage>
</organism>
<gene>
    <name evidence="1" type="ORF">PV07_11287</name>
</gene>
<dbReference type="Proteomes" id="UP000054466">
    <property type="component" value="Unassembled WGS sequence"/>
</dbReference>
<dbReference type="VEuPathDB" id="FungiDB:PV07_11287"/>
<keyword evidence="2" id="KW-1185">Reference proteome</keyword>
<reference evidence="1 2" key="1">
    <citation type="submission" date="2015-01" db="EMBL/GenBank/DDBJ databases">
        <title>The Genome Sequence of Cladophialophora immunda CBS83496.</title>
        <authorList>
            <consortium name="The Broad Institute Genomics Platform"/>
            <person name="Cuomo C."/>
            <person name="de Hoog S."/>
            <person name="Gorbushina A."/>
            <person name="Stielow B."/>
            <person name="Teixiera M."/>
            <person name="Abouelleil A."/>
            <person name="Chapman S.B."/>
            <person name="Priest M."/>
            <person name="Young S.K."/>
            <person name="Wortman J."/>
            <person name="Nusbaum C."/>
            <person name="Birren B."/>
        </authorList>
    </citation>
    <scope>NUCLEOTIDE SEQUENCE [LARGE SCALE GENOMIC DNA]</scope>
    <source>
        <strain evidence="1 2">CBS 83496</strain>
    </source>
</reference>
<name>A0A0D2BXL5_9EURO</name>
<protein>
    <recommendedName>
        <fullName evidence="3">VOC domain-containing protein</fullName>
    </recommendedName>
</protein>
<dbReference type="RefSeq" id="XP_016243271.1">
    <property type="nucleotide sequence ID" value="XM_016398709.1"/>
</dbReference>
<dbReference type="AlphaFoldDB" id="A0A0D2BXL5"/>